<dbReference type="GO" id="GO:0043190">
    <property type="term" value="C:ATP-binding cassette (ABC) transporter complex"/>
    <property type="evidence" value="ECO:0007669"/>
    <property type="project" value="TreeGrafter"/>
</dbReference>
<evidence type="ECO:0000256" key="4">
    <source>
        <dbReference type="ARBA" id="ARBA00022692"/>
    </source>
</evidence>
<evidence type="ECO:0000313" key="10">
    <source>
        <dbReference type="Proteomes" id="UP000182160"/>
    </source>
</evidence>
<keyword evidence="4 7" id="KW-0812">Transmembrane</keyword>
<keyword evidence="5 7" id="KW-1133">Transmembrane helix</keyword>
<organism evidence="9 10">
    <name type="scientific">Roseovarius tolerans</name>
    <dbReference type="NCBI Taxonomy" id="74031"/>
    <lineage>
        <taxon>Bacteria</taxon>
        <taxon>Pseudomonadati</taxon>
        <taxon>Pseudomonadota</taxon>
        <taxon>Alphaproteobacteria</taxon>
        <taxon>Rhodobacterales</taxon>
        <taxon>Roseobacteraceae</taxon>
        <taxon>Roseovarius</taxon>
    </lineage>
</organism>
<dbReference type="GO" id="GO:0015871">
    <property type="term" value="P:choline transport"/>
    <property type="evidence" value="ECO:0007669"/>
    <property type="project" value="TreeGrafter"/>
</dbReference>
<evidence type="ECO:0000256" key="1">
    <source>
        <dbReference type="ARBA" id="ARBA00004651"/>
    </source>
</evidence>
<dbReference type="PANTHER" id="PTHR47737">
    <property type="entry name" value="GLYCINE BETAINE/PROLINE BETAINE TRANSPORT SYSTEM PERMEASE PROTEIN PROW"/>
    <property type="match status" value="1"/>
</dbReference>
<evidence type="ECO:0000313" key="9">
    <source>
        <dbReference type="EMBL" id="SEN66573.1"/>
    </source>
</evidence>
<feature type="transmembrane region" description="Helical" evidence="7">
    <location>
        <begin position="105"/>
        <end position="128"/>
    </location>
</feature>
<dbReference type="GO" id="GO:0005275">
    <property type="term" value="F:amine transmembrane transporter activity"/>
    <property type="evidence" value="ECO:0007669"/>
    <property type="project" value="TreeGrafter"/>
</dbReference>
<dbReference type="GO" id="GO:0015226">
    <property type="term" value="F:carnitine transmembrane transporter activity"/>
    <property type="evidence" value="ECO:0007669"/>
    <property type="project" value="TreeGrafter"/>
</dbReference>
<dbReference type="Gene3D" id="1.10.3720.10">
    <property type="entry name" value="MetI-like"/>
    <property type="match status" value="1"/>
</dbReference>
<proteinExistence type="inferred from homology"/>
<evidence type="ECO:0000256" key="2">
    <source>
        <dbReference type="ARBA" id="ARBA00022448"/>
    </source>
</evidence>
<comment type="similarity">
    <text evidence="7">Belongs to the binding-protein-dependent transport system permease family.</text>
</comment>
<feature type="transmembrane region" description="Helical" evidence="7">
    <location>
        <begin position="260"/>
        <end position="277"/>
    </location>
</feature>
<dbReference type="CDD" id="cd06261">
    <property type="entry name" value="TM_PBP2"/>
    <property type="match status" value="1"/>
</dbReference>
<feature type="transmembrane region" description="Helical" evidence="7">
    <location>
        <begin position="80"/>
        <end position="99"/>
    </location>
</feature>
<comment type="subcellular location">
    <subcellularLocation>
        <location evidence="1 7">Cell membrane</location>
        <topology evidence="1 7">Multi-pass membrane protein</topology>
    </subcellularLocation>
</comment>
<dbReference type="GO" id="GO:0031460">
    <property type="term" value="P:glycine betaine transport"/>
    <property type="evidence" value="ECO:0007669"/>
    <property type="project" value="TreeGrafter"/>
</dbReference>
<dbReference type="Pfam" id="PF00528">
    <property type="entry name" value="BPD_transp_1"/>
    <property type="match status" value="1"/>
</dbReference>
<accession>A0A1H8ICP3</accession>
<gene>
    <name evidence="9" type="ORF">SAMN04488077_12332</name>
</gene>
<keyword evidence="3" id="KW-1003">Cell membrane</keyword>
<evidence type="ECO:0000256" key="3">
    <source>
        <dbReference type="ARBA" id="ARBA00022475"/>
    </source>
</evidence>
<protein>
    <submittedName>
        <fullName evidence="9">Glycine betaine/proline transport system permease protein</fullName>
    </submittedName>
</protein>
<feature type="domain" description="ABC transmembrane type-1" evidence="8">
    <location>
        <begin position="102"/>
        <end position="281"/>
    </location>
</feature>
<dbReference type="FunFam" id="1.10.3720.10:FF:000001">
    <property type="entry name" value="Glycine betaine ABC transporter, permease"/>
    <property type="match status" value="1"/>
</dbReference>
<dbReference type="InterPro" id="IPR000515">
    <property type="entry name" value="MetI-like"/>
</dbReference>
<evidence type="ECO:0000259" key="8">
    <source>
        <dbReference type="PROSITE" id="PS50928"/>
    </source>
</evidence>
<dbReference type="Proteomes" id="UP000182160">
    <property type="component" value="Unassembled WGS sequence"/>
</dbReference>
<keyword evidence="2 7" id="KW-0813">Transport</keyword>
<reference evidence="9 10" key="1">
    <citation type="submission" date="2016-10" db="EMBL/GenBank/DDBJ databases">
        <authorList>
            <person name="de Groot N.N."/>
        </authorList>
    </citation>
    <scope>NUCLEOTIDE SEQUENCE [LARGE SCALE GENOMIC DNA]</scope>
    <source>
        <strain evidence="9 10">DSM 11457</strain>
    </source>
</reference>
<sequence>MAEDKSLNLLDPFTAIDLGIADWADGIKDWASANRDTIQPAKRAINDIIVGIDDIFQAIPPVVMILIIALLAWQLAGRRVGVIVVVALVALGLLDPRAWSLAMTTLAIVLSSVFVCMVIGLPLGILTAKSERLQTLLRPVLDTMQTIPAFVYLVPVVMLVGIGNVSGIIVTVIFALPPLIRLTALGIQQVDGNVVEAARAFGASPRQIMLKVELPLALPTIMAGVNQTIMLALSMVVIASMIAVKGLGNEVLRAMGRLDAGMAIVGGLGIVILAVVLDRISQGVAQTGRERGHRHWWEAGPVGVVLRAMRGPKAATQIAARSSAQAGKLQDITGPDKNEKGVNT</sequence>
<dbReference type="InterPro" id="IPR035906">
    <property type="entry name" value="MetI-like_sf"/>
</dbReference>
<dbReference type="SUPFAM" id="SSF161098">
    <property type="entry name" value="MetI-like"/>
    <property type="match status" value="1"/>
</dbReference>
<dbReference type="PROSITE" id="PS50928">
    <property type="entry name" value="ABC_TM1"/>
    <property type="match status" value="1"/>
</dbReference>
<keyword evidence="6 7" id="KW-0472">Membrane</keyword>
<dbReference type="PANTHER" id="PTHR47737:SF1">
    <property type="entry name" value="GLYCINE BETAINE_PROLINE BETAINE TRANSPORT SYSTEM PERMEASE PROTEIN PROW"/>
    <property type="match status" value="1"/>
</dbReference>
<evidence type="ECO:0000256" key="7">
    <source>
        <dbReference type="RuleBase" id="RU363032"/>
    </source>
</evidence>
<dbReference type="RefSeq" id="WP_074788096.1">
    <property type="nucleotide sequence ID" value="NZ_FOBO01000023.1"/>
</dbReference>
<evidence type="ECO:0000256" key="6">
    <source>
        <dbReference type="ARBA" id="ARBA00023136"/>
    </source>
</evidence>
<name>A0A1H8ICP3_9RHOB</name>
<feature type="transmembrane region" description="Helical" evidence="7">
    <location>
        <begin position="55"/>
        <end position="73"/>
    </location>
</feature>
<feature type="transmembrane region" description="Helical" evidence="7">
    <location>
        <begin position="149"/>
        <end position="176"/>
    </location>
</feature>
<evidence type="ECO:0000256" key="5">
    <source>
        <dbReference type="ARBA" id="ARBA00022989"/>
    </source>
</evidence>
<dbReference type="EMBL" id="FOBO01000023">
    <property type="protein sequence ID" value="SEN66573.1"/>
    <property type="molecule type" value="Genomic_DNA"/>
</dbReference>
<dbReference type="AlphaFoldDB" id="A0A1H8ICP3"/>